<dbReference type="InterPro" id="IPR012340">
    <property type="entry name" value="NA-bd_OB-fold"/>
</dbReference>
<dbReference type="PRINTS" id="PR01034">
    <property type="entry name" value="RIBOSOMALS12"/>
</dbReference>
<dbReference type="AlphaFoldDB" id="A0AAD5BEN6"/>
<dbReference type="PANTHER" id="PTHR11652">
    <property type="entry name" value="30S RIBOSOMAL PROTEIN S12 FAMILY MEMBER"/>
    <property type="match status" value="1"/>
</dbReference>
<accession>A0AAD5BEN6</accession>
<reference evidence="4 5" key="1">
    <citation type="journal article" date="2022" name="DNA Res.">
        <title>Genome analysis of five recently described species of the CUG-Ser clade uncovers Candida theae as a new hybrid lineage with pathogenic potential in the Candida parapsilosis species complex.</title>
        <authorList>
            <person name="Mixao V."/>
            <person name="Del Olmo V."/>
            <person name="Hegedusova E."/>
            <person name="Saus E."/>
            <person name="Pryszcz L."/>
            <person name="Cillingova A."/>
            <person name="Nosek J."/>
            <person name="Gabaldon T."/>
        </authorList>
    </citation>
    <scope>NUCLEOTIDE SEQUENCE [LARGE SCALE GENOMIC DNA]</scope>
    <source>
        <strain evidence="4 5">CBS 12239</strain>
    </source>
</reference>
<sequence length="190" mass="21376">MFRTNIGASLSSLIKPMLKPHHMSTSTTTSSYLRSIQRIHPTRSALTHPNTSHSSVCFPFQQLRYSSINQIQHFKHYKPPKRNVTKSPDLQGNPFKKGVILRIMILKPKKPNSALRKCCRVRLTNGKVISALIPGEGHNLQEHHVVLVRGGRVQDVPGVKYHLVRGAYDLVGVANRSTSRSKYGVKKPKQ</sequence>
<protein>
    <recommendedName>
        <fullName evidence="6">Ribosomal protein S12</fullName>
    </recommendedName>
</protein>
<evidence type="ECO:0000313" key="4">
    <source>
        <dbReference type="EMBL" id="KAI5958282.1"/>
    </source>
</evidence>
<dbReference type="EMBL" id="JAIHNG010000118">
    <property type="protein sequence ID" value="KAI5958282.1"/>
    <property type="molecule type" value="Genomic_DNA"/>
</dbReference>
<keyword evidence="5" id="KW-1185">Reference proteome</keyword>
<dbReference type="InterPro" id="IPR005679">
    <property type="entry name" value="Ribosomal_uS12_bac"/>
</dbReference>
<dbReference type="Gene3D" id="2.40.50.140">
    <property type="entry name" value="Nucleic acid-binding proteins"/>
    <property type="match status" value="1"/>
</dbReference>
<evidence type="ECO:0008006" key="6">
    <source>
        <dbReference type="Google" id="ProtNLM"/>
    </source>
</evidence>
<dbReference type="CDD" id="cd03368">
    <property type="entry name" value="Ribosomal_S12"/>
    <property type="match status" value="1"/>
</dbReference>
<organism evidence="4 5">
    <name type="scientific">Candida theae</name>
    <dbReference type="NCBI Taxonomy" id="1198502"/>
    <lineage>
        <taxon>Eukaryota</taxon>
        <taxon>Fungi</taxon>
        <taxon>Dikarya</taxon>
        <taxon>Ascomycota</taxon>
        <taxon>Saccharomycotina</taxon>
        <taxon>Pichiomycetes</taxon>
        <taxon>Debaryomycetaceae</taxon>
        <taxon>Candida/Lodderomyces clade</taxon>
        <taxon>Candida</taxon>
    </lineage>
</organism>
<comment type="caution">
    <text evidence="4">The sequence shown here is derived from an EMBL/GenBank/DDBJ whole genome shotgun (WGS) entry which is preliminary data.</text>
</comment>
<dbReference type="RefSeq" id="XP_051608873.1">
    <property type="nucleotide sequence ID" value="XM_051751972.1"/>
</dbReference>
<evidence type="ECO:0000256" key="3">
    <source>
        <dbReference type="ARBA" id="ARBA00023274"/>
    </source>
</evidence>
<dbReference type="Proteomes" id="UP001204833">
    <property type="component" value="Unassembled WGS sequence"/>
</dbReference>
<evidence type="ECO:0000313" key="5">
    <source>
        <dbReference type="Proteomes" id="UP001204833"/>
    </source>
</evidence>
<keyword evidence="2" id="KW-0689">Ribosomal protein</keyword>
<dbReference type="SUPFAM" id="SSF50249">
    <property type="entry name" value="Nucleic acid-binding proteins"/>
    <property type="match status" value="1"/>
</dbReference>
<keyword evidence="3" id="KW-0687">Ribonucleoprotein</keyword>
<dbReference type="GO" id="GO:0015935">
    <property type="term" value="C:small ribosomal subunit"/>
    <property type="evidence" value="ECO:0007669"/>
    <property type="project" value="InterPro"/>
</dbReference>
<evidence type="ECO:0000256" key="1">
    <source>
        <dbReference type="ARBA" id="ARBA00005657"/>
    </source>
</evidence>
<comment type="similarity">
    <text evidence="1">Belongs to the universal ribosomal protein uS12 family.</text>
</comment>
<dbReference type="Pfam" id="PF00164">
    <property type="entry name" value="Ribosom_S12_S23"/>
    <property type="match status" value="1"/>
</dbReference>
<dbReference type="GeneID" id="76150696"/>
<name>A0AAD5BEN6_9ASCO</name>
<dbReference type="GO" id="GO:0003735">
    <property type="term" value="F:structural constituent of ribosome"/>
    <property type="evidence" value="ECO:0007669"/>
    <property type="project" value="InterPro"/>
</dbReference>
<proteinExistence type="inferred from homology"/>
<dbReference type="PROSITE" id="PS00055">
    <property type="entry name" value="RIBOSOMAL_S12"/>
    <property type="match status" value="1"/>
</dbReference>
<dbReference type="GO" id="GO:0006412">
    <property type="term" value="P:translation"/>
    <property type="evidence" value="ECO:0007669"/>
    <property type="project" value="InterPro"/>
</dbReference>
<dbReference type="NCBIfam" id="TIGR00981">
    <property type="entry name" value="rpsL_bact"/>
    <property type="match status" value="1"/>
</dbReference>
<dbReference type="FunFam" id="2.40.50.140:FF:000099">
    <property type="entry name" value="Ribosomal protein S12, mitochondrial"/>
    <property type="match status" value="1"/>
</dbReference>
<dbReference type="InterPro" id="IPR006032">
    <property type="entry name" value="Ribosomal_uS12"/>
</dbReference>
<gene>
    <name evidence="4" type="ORF">KGF57_002637</name>
</gene>
<evidence type="ECO:0000256" key="2">
    <source>
        <dbReference type="ARBA" id="ARBA00022980"/>
    </source>
</evidence>